<feature type="domain" description="FAD-binding FR-type" evidence="11">
    <location>
        <begin position="903"/>
        <end position="1040"/>
    </location>
</feature>
<dbReference type="SFLD" id="SFLDG01168">
    <property type="entry name" value="Ferric_reductase_subgroup_(FRE"/>
    <property type="match status" value="1"/>
</dbReference>
<dbReference type="SFLD" id="SFLDS00052">
    <property type="entry name" value="Ferric_Reductase_Domain"/>
    <property type="match status" value="1"/>
</dbReference>
<evidence type="ECO:0000256" key="3">
    <source>
        <dbReference type="ARBA" id="ARBA00022692"/>
    </source>
</evidence>
<evidence type="ECO:0000256" key="5">
    <source>
        <dbReference type="ARBA" id="ARBA00022857"/>
    </source>
</evidence>
<feature type="transmembrane region" description="Helical" evidence="10">
    <location>
        <begin position="838"/>
        <end position="858"/>
    </location>
</feature>
<evidence type="ECO:0000256" key="10">
    <source>
        <dbReference type="SAM" id="Phobius"/>
    </source>
</evidence>
<proteinExistence type="predicted"/>
<dbReference type="SUPFAM" id="SSF47473">
    <property type="entry name" value="EF-hand"/>
    <property type="match status" value="1"/>
</dbReference>
<keyword evidence="3 10" id="KW-0812">Transmembrane</keyword>
<evidence type="ECO:0000259" key="11">
    <source>
        <dbReference type="PROSITE" id="PS51384"/>
    </source>
</evidence>
<dbReference type="InterPro" id="IPR013130">
    <property type="entry name" value="Fe3_Rdtase_TM_dom"/>
</dbReference>
<dbReference type="InterPro" id="IPR017938">
    <property type="entry name" value="Riboflavin_synthase-like_b-brl"/>
</dbReference>
<keyword evidence="2" id="KW-0285">Flavoprotein</keyword>
<dbReference type="PANTHER" id="PTHR11972">
    <property type="entry name" value="NADPH OXIDASE"/>
    <property type="match status" value="1"/>
</dbReference>
<dbReference type="Gene3D" id="3.40.50.80">
    <property type="entry name" value="Nucleotide-binding domain of ferredoxin-NADP reductase (FNR) module"/>
    <property type="match status" value="1"/>
</dbReference>
<evidence type="ECO:0000256" key="8">
    <source>
        <dbReference type="ARBA" id="ARBA00023136"/>
    </source>
</evidence>
<dbReference type="InterPro" id="IPR013112">
    <property type="entry name" value="FAD-bd_8"/>
</dbReference>
<organism evidence="12 13">
    <name type="scientific">Phytophthora nicotianae P1976</name>
    <dbReference type="NCBI Taxonomy" id="1317066"/>
    <lineage>
        <taxon>Eukaryota</taxon>
        <taxon>Sar</taxon>
        <taxon>Stramenopiles</taxon>
        <taxon>Oomycota</taxon>
        <taxon>Peronosporomycetes</taxon>
        <taxon>Peronosporales</taxon>
        <taxon>Peronosporaceae</taxon>
        <taxon>Phytophthora</taxon>
    </lineage>
</organism>
<evidence type="ECO:0000256" key="7">
    <source>
        <dbReference type="ARBA" id="ARBA00023002"/>
    </source>
</evidence>
<dbReference type="SUPFAM" id="SSF63380">
    <property type="entry name" value="Riboflavin synthase domain-like"/>
    <property type="match status" value="1"/>
</dbReference>
<dbReference type="InterPro" id="IPR039261">
    <property type="entry name" value="FNR_nucleotide-bd"/>
</dbReference>
<dbReference type="PROSITE" id="PS51384">
    <property type="entry name" value="FAD_FR"/>
    <property type="match status" value="1"/>
</dbReference>
<evidence type="ECO:0000313" key="12">
    <source>
        <dbReference type="EMBL" id="ETO63600.1"/>
    </source>
</evidence>
<dbReference type="PANTHER" id="PTHR11972:SF153">
    <property type="entry name" value="SUPEROXIDE-GENERATING NADPH OXIDASE HEAVY CHAIN SUBUNIT A"/>
    <property type="match status" value="1"/>
</dbReference>
<dbReference type="InterPro" id="IPR017927">
    <property type="entry name" value="FAD-bd_FR_type"/>
</dbReference>
<comment type="caution">
    <text evidence="12">The sequence shown here is derived from an EMBL/GenBank/DDBJ whole genome shotgun (WGS) entry which is preliminary data.</text>
</comment>
<dbReference type="SUPFAM" id="SSF53254">
    <property type="entry name" value="Phosphoglycerate mutase-like"/>
    <property type="match status" value="1"/>
</dbReference>
<keyword evidence="7" id="KW-0560">Oxidoreductase</keyword>
<keyword evidence="6 10" id="KW-1133">Transmembrane helix</keyword>
<dbReference type="GO" id="GO:0005886">
    <property type="term" value="C:plasma membrane"/>
    <property type="evidence" value="ECO:0007669"/>
    <property type="project" value="TreeGrafter"/>
</dbReference>
<accession>A0A080ZAD9</accession>
<dbReference type="SMART" id="SM00855">
    <property type="entry name" value="PGAM"/>
    <property type="match status" value="1"/>
</dbReference>
<protein>
    <recommendedName>
        <fullName evidence="11">FAD-binding FR-type domain-containing protein</fullName>
    </recommendedName>
</protein>
<dbReference type="GO" id="GO:0016491">
    <property type="term" value="F:oxidoreductase activity"/>
    <property type="evidence" value="ECO:0007669"/>
    <property type="project" value="UniProtKB-KW"/>
</dbReference>
<dbReference type="Proteomes" id="UP000028582">
    <property type="component" value="Unassembled WGS sequence"/>
</dbReference>
<dbReference type="SUPFAM" id="SSF52343">
    <property type="entry name" value="Ferredoxin reductase-like, C-terminal NADP-linked domain"/>
    <property type="match status" value="1"/>
</dbReference>
<dbReference type="InterPro" id="IPR000778">
    <property type="entry name" value="Cyt_b245_heavy_chain"/>
</dbReference>
<dbReference type="Pfam" id="PF08030">
    <property type="entry name" value="NAD_binding_6"/>
    <property type="match status" value="1"/>
</dbReference>
<dbReference type="EMBL" id="ANJA01003467">
    <property type="protein sequence ID" value="ETO63600.1"/>
    <property type="molecule type" value="Genomic_DNA"/>
</dbReference>
<keyword evidence="5" id="KW-0521">NADP</keyword>
<dbReference type="Gene3D" id="2.40.30.10">
    <property type="entry name" value="Translation factors"/>
    <property type="match status" value="1"/>
</dbReference>
<dbReference type="AlphaFoldDB" id="A0A080ZAD9"/>
<feature type="transmembrane region" description="Helical" evidence="10">
    <location>
        <begin position="870"/>
        <end position="891"/>
    </location>
</feature>
<evidence type="ECO:0000256" key="9">
    <source>
        <dbReference type="SAM" id="MobiDB-lite"/>
    </source>
</evidence>
<evidence type="ECO:0000313" key="13">
    <source>
        <dbReference type="Proteomes" id="UP000028582"/>
    </source>
</evidence>
<dbReference type="SFLD" id="SFLDG01169">
    <property type="entry name" value="NADPH_oxidase_subgroup_(NOX)"/>
    <property type="match status" value="1"/>
</dbReference>
<feature type="transmembrane region" description="Helical" evidence="10">
    <location>
        <begin position="784"/>
        <end position="807"/>
    </location>
</feature>
<dbReference type="Gene3D" id="3.40.50.1240">
    <property type="entry name" value="Phosphoglycerate mutase-like"/>
    <property type="match status" value="1"/>
</dbReference>
<evidence type="ECO:0000256" key="6">
    <source>
        <dbReference type="ARBA" id="ARBA00022989"/>
    </source>
</evidence>
<dbReference type="InterPro" id="IPR013121">
    <property type="entry name" value="Fe_red_NAD-bd_6"/>
</dbReference>
<evidence type="ECO:0000256" key="1">
    <source>
        <dbReference type="ARBA" id="ARBA00004141"/>
    </source>
</evidence>
<dbReference type="PRINTS" id="PR00466">
    <property type="entry name" value="GP91PHOX"/>
</dbReference>
<evidence type="ECO:0000256" key="4">
    <source>
        <dbReference type="ARBA" id="ARBA00022827"/>
    </source>
</evidence>
<dbReference type="Pfam" id="PF00300">
    <property type="entry name" value="His_Phos_1"/>
    <property type="match status" value="1"/>
</dbReference>
<dbReference type="InterPro" id="IPR050369">
    <property type="entry name" value="RBOH/FRE"/>
</dbReference>
<gene>
    <name evidence="12" type="ORF">F444_18744</name>
</gene>
<dbReference type="InterPro" id="IPR013078">
    <property type="entry name" value="His_Pase_superF_clade-1"/>
</dbReference>
<dbReference type="CDD" id="cd06186">
    <property type="entry name" value="NOX_Duox_like_FAD_NADP"/>
    <property type="match status" value="1"/>
</dbReference>
<feature type="transmembrane region" description="Helical" evidence="10">
    <location>
        <begin position="703"/>
        <end position="719"/>
    </location>
</feature>
<keyword evidence="4" id="KW-0274">FAD</keyword>
<dbReference type="InterPro" id="IPR011992">
    <property type="entry name" value="EF-hand-dom_pair"/>
</dbReference>
<keyword evidence="8 10" id="KW-0472">Membrane</keyword>
<dbReference type="Pfam" id="PF01794">
    <property type="entry name" value="Ferric_reduct"/>
    <property type="match status" value="1"/>
</dbReference>
<dbReference type="CDD" id="cd07067">
    <property type="entry name" value="HP_PGM_like"/>
    <property type="match status" value="1"/>
</dbReference>
<evidence type="ECO:0000256" key="2">
    <source>
        <dbReference type="ARBA" id="ARBA00022630"/>
    </source>
</evidence>
<reference evidence="12 13" key="1">
    <citation type="submission" date="2013-11" db="EMBL/GenBank/DDBJ databases">
        <title>The Genome Sequence of Phytophthora parasitica P1976.</title>
        <authorList>
            <consortium name="The Broad Institute Genomics Platform"/>
            <person name="Russ C."/>
            <person name="Tyler B."/>
            <person name="Panabieres F."/>
            <person name="Shan W."/>
            <person name="Tripathy S."/>
            <person name="Grunwald N."/>
            <person name="Machado M."/>
            <person name="Johnson C.S."/>
            <person name="Walker B."/>
            <person name="Young S."/>
            <person name="Zeng Q."/>
            <person name="Gargeya S."/>
            <person name="Fitzgerald M."/>
            <person name="Haas B."/>
            <person name="Abouelleil A."/>
            <person name="Allen A.W."/>
            <person name="Alvarado L."/>
            <person name="Arachchi H.M."/>
            <person name="Berlin A.M."/>
            <person name="Chapman S.B."/>
            <person name="Gainer-Dewar J."/>
            <person name="Goldberg J."/>
            <person name="Griggs A."/>
            <person name="Gujja S."/>
            <person name="Hansen M."/>
            <person name="Howarth C."/>
            <person name="Imamovic A."/>
            <person name="Ireland A."/>
            <person name="Larimer J."/>
            <person name="McCowan C."/>
            <person name="Murphy C."/>
            <person name="Pearson M."/>
            <person name="Poon T.W."/>
            <person name="Priest M."/>
            <person name="Roberts A."/>
            <person name="Saif S."/>
            <person name="Shea T."/>
            <person name="Sisk P."/>
            <person name="Sykes S."/>
            <person name="Wortman J."/>
            <person name="Nusbaum C."/>
            <person name="Birren B."/>
        </authorList>
    </citation>
    <scope>NUCLEOTIDE SEQUENCE [LARGE SCALE GENOMIC DNA]</scope>
    <source>
        <strain evidence="12 13">P1976</strain>
    </source>
</reference>
<dbReference type="Pfam" id="PF08022">
    <property type="entry name" value="FAD_binding_8"/>
    <property type="match status" value="1"/>
</dbReference>
<dbReference type="InterPro" id="IPR029033">
    <property type="entry name" value="His_PPase_superfam"/>
</dbReference>
<comment type="subcellular location">
    <subcellularLocation>
        <location evidence="1">Membrane</location>
        <topology evidence="1">Multi-pass membrane protein</topology>
    </subcellularLocation>
</comment>
<name>A0A080ZAD9_PHYNI</name>
<dbReference type="OrthoDB" id="202327at2759"/>
<feature type="region of interest" description="Disordered" evidence="9">
    <location>
        <begin position="428"/>
        <end position="458"/>
    </location>
</feature>
<sequence length="1241" mass="140430">MTGPHSTSSSNSPTIRAVDGFFSTIPQAEASSELLQLFRQFKLATSSWSEFREKLEADGTRNLKVVFFIRHGEGLHNEAIKLYGSERWYKELVTSDVYRDAELTPFGIQDAKNKGPPSIKAEMERGMPPIERVVVSPISRAIQTAQNFFVENQIPDKPFVCIESCREHLGVDTCNNRRSVSELKAKFPAVDFSALKDEEDTLWTTDYRESAEEIQTRAKEFLTELFRTIPERHVAVVTHFGFIEAVCAAMLGMKIEAACGLTDPGAWLANQSQNLRYLTPIGPRILPVLSRQHGRLDITLSTSVKCRVQNVSGSLVDFAPSDDILLSGLETKMVVNYASNEPQPGDSIFPRSTTTTPASTIKSEFAMLETNTPVECTHTLHQEETKELQRLPSALAMPRIYGPSVRQPPIDSQSKRTSFVAMLGGSGVDRHVRKPLGNSRRGHTRRAGGTTNRSSFLPNESALNMSFHPSMSGASMWSRPSRQMNKAELYELKDRLWKDSLSSAPSNAFGAVDCGDPHAPEQLSFFTHAFNTSRITGEGSAALGYDERSRSSMAFIPLPRESVAMMIDAVRVSALDDNEKCRFLFEMFDVEHHGVLTKEGVRAFIEATFAANGVDFVGAFDYDAVVDKVFGHCRQPYKMTYNEFKAIFADVVVEADDDKSKEALGLMSSVVETQRQREIVYNNEQGGRWYRVKKYCRKYKPEIFWLTLYFLLMIGVFIAKASRFPVDPAVGNCPRIAKGFAEICLVNTMFVLLPMCRNFVTGLRTLPVVVNHLPIDNHIEFHKVCGVVMLIASVGHTAAWLAIVIYVRTVPLAVWEASRYHHLSFVRDENLFDFALRIPIWTGVVMLICAGIAAPLCLAKHRRGNFNMFWVTHMLFIPFLVLMAFHGFARWLAEPQAQYWILPPVVIFLIEKRYRMTQVFGGQTKIIHVQLSKESVAIFMKKPRSFGKRQRFLPGMYMFINVPAISKFEWHPFTISSAPEDKFLSLHIQKAGDWTGALYKNLEMLQREHKASSIEDQGSPMTSPYPVVYLDGPVGAPAQDYSRYREVVLIGAGIGVTPFASILRSIMHQWESFRCPHCRHVRFPPSFQLRKIYFYWVTREQESLTWFTNTMNQLSEMDTENRLEIHNFFSSVKSEAVIAPLQALQKFIHNNEGQDIISGLNTKQQTHFGRPDWNTELSRVARNHRLLEPSVNTSDEREEIGVFFCGPKPLGNIIHEQCTVLNQAKARQAPDVQFEFHSENF</sequence>